<evidence type="ECO:0000313" key="3">
    <source>
        <dbReference type="EMBL" id="QXJ20254.1"/>
    </source>
</evidence>
<sequence length="157" mass="17189">MPTLPWIPLAKAGPDAEVLVMASRLEVRSLRHVPGFFLASLALLRQARRAEGAHGVTLKAQLLKRTFWTLSAWSGGEALRSYAAAEPHVSTMRRKRAVMRDSTFVFWNVPAADLPIGWPDAQQRIARQRIADGGTGEKGTTKDGADRQDTARQEGGS</sequence>
<evidence type="ECO:0000313" key="4">
    <source>
        <dbReference type="Proteomes" id="UP001049518"/>
    </source>
</evidence>
<reference evidence="3" key="1">
    <citation type="submission" date="2020-07" db="EMBL/GenBank/DDBJ databases">
        <authorList>
            <person name="Tarantini F.S."/>
            <person name="Hong K.W."/>
            <person name="Chan K.G."/>
        </authorList>
    </citation>
    <scope>NUCLEOTIDE SEQUENCE</scope>
    <source>
        <strain evidence="3">32-07</strain>
    </source>
</reference>
<proteinExistence type="predicted"/>
<dbReference type="RefSeq" id="WP_231333315.1">
    <property type="nucleotide sequence ID" value="NZ_CP059572.1"/>
</dbReference>
<evidence type="ECO:0000259" key="2">
    <source>
        <dbReference type="Pfam" id="PF11695"/>
    </source>
</evidence>
<feature type="region of interest" description="Disordered" evidence="1">
    <location>
        <begin position="127"/>
        <end position="157"/>
    </location>
</feature>
<dbReference type="Proteomes" id="UP001049518">
    <property type="component" value="Chromosome"/>
</dbReference>
<dbReference type="EMBL" id="CP059572">
    <property type="protein sequence ID" value="QXJ20254.1"/>
    <property type="molecule type" value="Genomic_DNA"/>
</dbReference>
<gene>
    <name evidence="3" type="ORF">AGRA3207_000933</name>
</gene>
<protein>
    <submittedName>
        <fullName evidence="3">DUF3291 domain-containing protein</fullName>
    </submittedName>
</protein>
<dbReference type="Pfam" id="PF11695">
    <property type="entry name" value="DUF3291"/>
    <property type="match status" value="1"/>
</dbReference>
<feature type="compositionally biased region" description="Basic and acidic residues" evidence="1">
    <location>
        <begin position="139"/>
        <end position="157"/>
    </location>
</feature>
<evidence type="ECO:0000256" key="1">
    <source>
        <dbReference type="SAM" id="MobiDB-lite"/>
    </source>
</evidence>
<feature type="domain" description="DUF3291" evidence="2">
    <location>
        <begin position="55"/>
        <end position="129"/>
    </location>
</feature>
<keyword evidence="4" id="KW-1185">Reference proteome</keyword>
<name>A0ABX8QQ15_9ACTN</name>
<dbReference type="InterPro" id="IPR021708">
    <property type="entry name" value="DUF3291"/>
</dbReference>
<organism evidence="3 4">
    <name type="scientific">Actinomadura graeca</name>
    <dbReference type="NCBI Taxonomy" id="2750812"/>
    <lineage>
        <taxon>Bacteria</taxon>
        <taxon>Bacillati</taxon>
        <taxon>Actinomycetota</taxon>
        <taxon>Actinomycetes</taxon>
        <taxon>Streptosporangiales</taxon>
        <taxon>Thermomonosporaceae</taxon>
        <taxon>Actinomadura</taxon>
    </lineage>
</organism>
<accession>A0ABX8QQ15</accession>